<gene>
    <name evidence="2" type="ORF">OFUS_LOCUS8815</name>
</gene>
<evidence type="ECO:0000313" key="3">
    <source>
        <dbReference type="Proteomes" id="UP000749559"/>
    </source>
</evidence>
<feature type="region of interest" description="Disordered" evidence="1">
    <location>
        <begin position="89"/>
        <end position="177"/>
    </location>
</feature>
<feature type="compositionally biased region" description="Low complexity" evidence="1">
    <location>
        <begin position="217"/>
        <end position="252"/>
    </location>
</feature>
<comment type="caution">
    <text evidence="2">The sequence shown here is derived from an EMBL/GenBank/DDBJ whole genome shotgun (WGS) entry which is preliminary data.</text>
</comment>
<dbReference type="EMBL" id="CAIIXF020000004">
    <property type="protein sequence ID" value="CAH1782357.1"/>
    <property type="molecule type" value="Genomic_DNA"/>
</dbReference>
<reference evidence="2" key="1">
    <citation type="submission" date="2022-03" db="EMBL/GenBank/DDBJ databases">
        <authorList>
            <person name="Martin C."/>
        </authorList>
    </citation>
    <scope>NUCLEOTIDE SEQUENCE</scope>
</reference>
<protein>
    <submittedName>
        <fullName evidence="2">Uncharacterized protein</fullName>
    </submittedName>
</protein>
<proteinExistence type="predicted"/>
<evidence type="ECO:0000256" key="1">
    <source>
        <dbReference type="SAM" id="MobiDB-lite"/>
    </source>
</evidence>
<dbReference type="Proteomes" id="UP000749559">
    <property type="component" value="Unassembled WGS sequence"/>
</dbReference>
<keyword evidence="3" id="KW-1185">Reference proteome</keyword>
<accession>A0A8S4NL55</accession>
<dbReference type="AlphaFoldDB" id="A0A8S4NL55"/>
<organism evidence="2 3">
    <name type="scientific">Owenia fusiformis</name>
    <name type="common">Polychaete worm</name>
    <dbReference type="NCBI Taxonomy" id="6347"/>
    <lineage>
        <taxon>Eukaryota</taxon>
        <taxon>Metazoa</taxon>
        <taxon>Spiralia</taxon>
        <taxon>Lophotrochozoa</taxon>
        <taxon>Annelida</taxon>
        <taxon>Polychaeta</taxon>
        <taxon>Sedentaria</taxon>
        <taxon>Canalipalpata</taxon>
        <taxon>Sabellida</taxon>
        <taxon>Oweniida</taxon>
        <taxon>Oweniidae</taxon>
        <taxon>Owenia</taxon>
    </lineage>
</organism>
<sequence length="278" mass="30778">MKNADIRVKEGDGICIDGELKVFSCGIQYEGQRAISVFNTIFVGRNNTLKSESLKLGPLTTILLHDILEMSKVDVICACDINTYMPTIYGPKERSTDVYDFQGDDSDTDSEAGLIRGERVEEDETEEEQTENETEEEQTENETEEEQTENETEEEQTENETEEEQTENGLTITDSALLPSTAKLPEVIGSLNLLHKKFDKLIGLIQPTTNVSSNGAPTPTKPTRPSSPTRAQHTRSPVPSRSATSATSSSPPIFDNNHIWNCTPAQLLTNNGQITKEH</sequence>
<feature type="region of interest" description="Disordered" evidence="1">
    <location>
        <begin position="208"/>
        <end position="257"/>
    </location>
</feature>
<feature type="compositionally biased region" description="Acidic residues" evidence="1">
    <location>
        <begin position="120"/>
        <end position="166"/>
    </location>
</feature>
<evidence type="ECO:0000313" key="2">
    <source>
        <dbReference type="EMBL" id="CAH1782357.1"/>
    </source>
</evidence>
<name>A0A8S4NL55_OWEFU</name>